<keyword evidence="3" id="KW-1185">Reference proteome</keyword>
<name>A0A6M8FP22_9GAMM</name>
<dbReference type="EMBL" id="CP053697">
    <property type="protein sequence ID" value="QKE61876.1"/>
    <property type="molecule type" value="Genomic_DNA"/>
</dbReference>
<evidence type="ECO:0000313" key="2">
    <source>
        <dbReference type="EMBL" id="QKE61876.1"/>
    </source>
</evidence>
<organism evidence="2 3">
    <name type="scientific">Aquipseudomonas campi</name>
    <dbReference type="NCBI Taxonomy" id="2731681"/>
    <lineage>
        <taxon>Bacteria</taxon>
        <taxon>Pseudomonadati</taxon>
        <taxon>Pseudomonadota</taxon>
        <taxon>Gammaproteobacteria</taxon>
        <taxon>Pseudomonadales</taxon>
        <taxon>Pseudomonadaceae</taxon>
        <taxon>Aquipseudomonas</taxon>
    </lineage>
</organism>
<accession>A0A6M8FP22</accession>
<gene>
    <name evidence="2" type="ORF">HNE05_00320</name>
</gene>
<protein>
    <recommendedName>
        <fullName evidence="1">Competence protein CoiA-like N-terminal domain-containing protein</fullName>
    </recommendedName>
</protein>
<dbReference type="KEGG" id="pcam:HNE05_00320"/>
<dbReference type="Proteomes" id="UP000501379">
    <property type="component" value="Chromosome"/>
</dbReference>
<dbReference type="Pfam" id="PF25164">
    <property type="entry name" value="CoiA_N"/>
    <property type="match status" value="1"/>
</dbReference>
<dbReference type="InterPro" id="IPR057253">
    <property type="entry name" value="CoiA-like_N"/>
</dbReference>
<sequence length="241" mass="27837">MTAGFQVVDWRGDSAQGQIDPMYLARTNDGRRIPATRDESGHCPCCNEELAAKLGDIYEWHWSHKPGQACSYRKTSTFWQYSWIRHYHASGEWDVETHVDGVDFDGVHSQKRLALMLAHKVDLIALKSFVEASLQRGLRPMVIFQAKAFERFQFEDYRLKHPRRSDNSWIFFFSHAFRGHSRTASLWVDIEQDKHPHFGLKSGAYNLTYSAECHGAITVHPIPRLKSVFCADRSSTDDFEL</sequence>
<dbReference type="RefSeq" id="WP_173203081.1">
    <property type="nucleotide sequence ID" value="NZ_CP053697.2"/>
</dbReference>
<evidence type="ECO:0000313" key="3">
    <source>
        <dbReference type="Proteomes" id="UP000501379"/>
    </source>
</evidence>
<feature type="domain" description="Competence protein CoiA-like N-terminal" evidence="1">
    <location>
        <begin position="41"/>
        <end position="72"/>
    </location>
</feature>
<dbReference type="AlphaFoldDB" id="A0A6M8FP22"/>
<proteinExistence type="predicted"/>
<evidence type="ECO:0000259" key="1">
    <source>
        <dbReference type="Pfam" id="PF25164"/>
    </source>
</evidence>
<reference evidence="2" key="1">
    <citation type="submission" date="2020-07" db="EMBL/GenBank/DDBJ databases">
        <title>Nitrate ammonifying Pseudomonas campi sp. nov. isolated from German agricultural grassland.</title>
        <authorList>
            <person name="Timsy T."/>
            <person name="Ulrich A."/>
            <person name="Spanner T."/>
            <person name="Foesel B."/>
            <person name="Kolb S."/>
            <person name="Horn M.A."/>
            <person name="Behrendt U."/>
        </authorList>
    </citation>
    <scope>NUCLEOTIDE SEQUENCE</scope>
    <source>
        <strain evidence="2">S1-A32-2</strain>
    </source>
</reference>